<evidence type="ECO:0000313" key="2">
    <source>
        <dbReference type="EMBL" id="EEF59012.1"/>
    </source>
</evidence>
<evidence type="ECO:0000313" key="3">
    <source>
        <dbReference type="Proteomes" id="UP000003688"/>
    </source>
</evidence>
<dbReference type="EMBL" id="ABOX02000034">
    <property type="protein sequence ID" value="EEF59012.1"/>
    <property type="molecule type" value="Genomic_DNA"/>
</dbReference>
<dbReference type="RefSeq" id="WP_007417009.1">
    <property type="nucleotide sequence ID" value="NZ_ABOX02000034.1"/>
</dbReference>
<feature type="transmembrane region" description="Helical" evidence="1">
    <location>
        <begin position="40"/>
        <end position="73"/>
    </location>
</feature>
<feature type="transmembrane region" description="Helical" evidence="1">
    <location>
        <begin position="12"/>
        <end position="34"/>
    </location>
</feature>
<protein>
    <submittedName>
        <fullName evidence="2">Uncharacterized protein</fullName>
    </submittedName>
</protein>
<proteinExistence type="predicted"/>
<keyword evidence="1" id="KW-0472">Membrane</keyword>
<organism evidence="2 3">
    <name type="scientific">Pedosphaera parvula (strain Ellin514)</name>
    <dbReference type="NCBI Taxonomy" id="320771"/>
    <lineage>
        <taxon>Bacteria</taxon>
        <taxon>Pseudomonadati</taxon>
        <taxon>Verrucomicrobiota</taxon>
        <taxon>Pedosphaerae</taxon>
        <taxon>Pedosphaerales</taxon>
        <taxon>Pedosphaeraceae</taxon>
        <taxon>Pedosphaera</taxon>
    </lineage>
</organism>
<name>B9XMH0_PEDPL</name>
<dbReference type="STRING" id="320771.Cflav_PD2061"/>
<gene>
    <name evidence="2" type="ORF">Cflav_PD2061</name>
</gene>
<dbReference type="Proteomes" id="UP000003688">
    <property type="component" value="Unassembled WGS sequence"/>
</dbReference>
<evidence type="ECO:0000256" key="1">
    <source>
        <dbReference type="SAM" id="Phobius"/>
    </source>
</evidence>
<accession>B9XMH0</accession>
<reference evidence="2 3" key="1">
    <citation type="journal article" date="2011" name="J. Bacteriol.">
        <title>Genome sequence of 'Pedosphaera parvula' Ellin514, an aerobic Verrucomicrobial isolate from pasture soil.</title>
        <authorList>
            <person name="Kant R."/>
            <person name="van Passel M.W."/>
            <person name="Sangwan P."/>
            <person name="Palva A."/>
            <person name="Lucas S."/>
            <person name="Copeland A."/>
            <person name="Lapidus A."/>
            <person name="Glavina Del Rio T."/>
            <person name="Dalin E."/>
            <person name="Tice H."/>
            <person name="Bruce D."/>
            <person name="Goodwin L."/>
            <person name="Pitluck S."/>
            <person name="Chertkov O."/>
            <person name="Larimer F.W."/>
            <person name="Land M.L."/>
            <person name="Hauser L."/>
            <person name="Brettin T.S."/>
            <person name="Detter J.C."/>
            <person name="Han S."/>
            <person name="de Vos W.M."/>
            <person name="Janssen P.H."/>
            <person name="Smidt H."/>
        </authorList>
    </citation>
    <scope>NUCLEOTIDE SEQUENCE [LARGE SCALE GENOMIC DNA]</scope>
    <source>
        <strain evidence="2 3">Ellin514</strain>
    </source>
</reference>
<sequence length="83" mass="9605" precursor="true">MQNKATRNRWFDIVYLTFIFGLAVVAGVLFAKGFHHSGRGWIGSVIIGVLFGLPFVLVGHMFLQAALRFIWLVRYIWHKSQQR</sequence>
<keyword evidence="1" id="KW-0812">Transmembrane</keyword>
<comment type="caution">
    <text evidence="2">The sequence shown here is derived from an EMBL/GenBank/DDBJ whole genome shotgun (WGS) entry which is preliminary data.</text>
</comment>
<keyword evidence="3" id="KW-1185">Reference proteome</keyword>
<dbReference type="AlphaFoldDB" id="B9XMH0"/>
<keyword evidence="1" id="KW-1133">Transmembrane helix</keyword>